<gene>
    <name evidence="1" type="ORF">F8O03_04510</name>
</gene>
<comment type="caution">
    <text evidence="1">The sequence shown here is derived from an EMBL/GenBank/DDBJ whole genome shotgun (WGS) entry which is preliminary data.</text>
</comment>
<name>A0A7J5B5Z9_9MICO</name>
<dbReference type="AlphaFoldDB" id="A0A7J5B5Z9"/>
<evidence type="ECO:0000313" key="2">
    <source>
        <dbReference type="Proteomes" id="UP000490386"/>
    </source>
</evidence>
<organism evidence="1 2">
    <name type="scientific">Pseudoclavibacter terrae</name>
    <dbReference type="NCBI Taxonomy" id="1530195"/>
    <lineage>
        <taxon>Bacteria</taxon>
        <taxon>Bacillati</taxon>
        <taxon>Actinomycetota</taxon>
        <taxon>Actinomycetes</taxon>
        <taxon>Micrococcales</taxon>
        <taxon>Microbacteriaceae</taxon>
        <taxon>Pseudoclavibacter</taxon>
    </lineage>
</organism>
<evidence type="ECO:0000313" key="1">
    <source>
        <dbReference type="EMBL" id="KAB1639596.1"/>
    </source>
</evidence>
<accession>A0A7J5B5Z9</accession>
<keyword evidence="2" id="KW-1185">Reference proteome</keyword>
<dbReference type="Proteomes" id="UP000490386">
    <property type="component" value="Unassembled WGS sequence"/>
</dbReference>
<dbReference type="RefSeq" id="WP_151422786.1">
    <property type="nucleotide sequence ID" value="NZ_WBJX01000001.1"/>
</dbReference>
<dbReference type="OrthoDB" id="5111643at2"/>
<dbReference type="EMBL" id="WBJX01000001">
    <property type="protein sequence ID" value="KAB1639596.1"/>
    <property type="molecule type" value="Genomic_DNA"/>
</dbReference>
<sequence length="226" mass="23610">MGTTHRYGTAAGGNRTRWLAAACVAAVSTASLSGCSLLGEWDEPFTYHEVVIPESVAEPGSRFEYQETALLPLEDGREVAVTFTTLSIGGPENAGLAEIGDEWTHPESVNIEVGMQGDAHDGTSALPPDLVGILDDGSVAPRATVDEAPEAIVCEEALGVPKQDEADSQQLRCALYLVPPGRALVELQWGPPGAAAAYAEDPVVWRVPSMAELMAGETAGLPSPTS</sequence>
<reference evidence="1 2" key="1">
    <citation type="submission" date="2019-09" db="EMBL/GenBank/DDBJ databases">
        <title>Phylogeny of genus Pseudoclavibacter and closely related genus.</title>
        <authorList>
            <person name="Li Y."/>
        </authorList>
    </citation>
    <scope>NUCLEOTIDE SEQUENCE [LARGE SCALE GENOMIC DNA]</scope>
    <source>
        <strain evidence="1 2">THG-MD12</strain>
    </source>
</reference>
<protein>
    <submittedName>
        <fullName evidence="1">Uncharacterized protein</fullName>
    </submittedName>
</protein>
<dbReference type="PROSITE" id="PS51257">
    <property type="entry name" value="PROKAR_LIPOPROTEIN"/>
    <property type="match status" value="1"/>
</dbReference>
<proteinExistence type="predicted"/>